<sequence length="121" mass="13415">VWRYLLNIFPADLTGQERLSHLRRKSSEYLALKAALAASTPPADLHHVASSVRKDVLRTDRAHPYYGGADDDHPHLLALQDLLTTFALAHPRLSYCQGMSDVASPLLAVLDDEAQAYVCFC</sequence>
<dbReference type="GO" id="GO:0005096">
    <property type="term" value="F:GTPase activator activity"/>
    <property type="evidence" value="ECO:0007669"/>
    <property type="project" value="UniProtKB-KW"/>
</dbReference>
<dbReference type="Pfam" id="PF00566">
    <property type="entry name" value="RabGAP-TBC"/>
    <property type="match status" value="1"/>
</dbReference>
<dbReference type="EMBL" id="VXAU01000340">
    <property type="protein sequence ID" value="NXK86206.1"/>
    <property type="molecule type" value="Genomic_DNA"/>
</dbReference>
<evidence type="ECO:0000313" key="3">
    <source>
        <dbReference type="EMBL" id="NXK86206.1"/>
    </source>
</evidence>
<organism evidence="3 4">
    <name type="scientific">Formicarius rufipectus</name>
    <dbReference type="NCBI Taxonomy" id="1118560"/>
    <lineage>
        <taxon>Eukaryota</taxon>
        <taxon>Metazoa</taxon>
        <taxon>Chordata</taxon>
        <taxon>Craniata</taxon>
        <taxon>Vertebrata</taxon>
        <taxon>Euteleostomi</taxon>
        <taxon>Archelosauria</taxon>
        <taxon>Archosauria</taxon>
        <taxon>Dinosauria</taxon>
        <taxon>Saurischia</taxon>
        <taxon>Theropoda</taxon>
        <taxon>Coelurosauria</taxon>
        <taxon>Aves</taxon>
        <taxon>Neognathae</taxon>
        <taxon>Neoaves</taxon>
        <taxon>Telluraves</taxon>
        <taxon>Australaves</taxon>
        <taxon>Passeriformes</taxon>
        <taxon>Formicariidae</taxon>
        <taxon>Formicarius</taxon>
    </lineage>
</organism>
<feature type="non-terminal residue" evidence="3">
    <location>
        <position position="1"/>
    </location>
</feature>
<dbReference type="SUPFAM" id="SSF47923">
    <property type="entry name" value="Ypt/Rab-GAP domain of gyp1p"/>
    <property type="match status" value="1"/>
</dbReference>
<dbReference type="Gene3D" id="1.10.8.270">
    <property type="entry name" value="putative rabgap domain of human tbc1 domain family member 14 like domains"/>
    <property type="match status" value="1"/>
</dbReference>
<keyword evidence="1" id="KW-0343">GTPase activation</keyword>
<dbReference type="AlphaFoldDB" id="A0A7L0MYJ3"/>
<dbReference type="GO" id="GO:0005776">
    <property type="term" value="C:autophagosome"/>
    <property type="evidence" value="ECO:0007669"/>
    <property type="project" value="TreeGrafter"/>
</dbReference>
<proteinExistence type="predicted"/>
<dbReference type="PANTHER" id="PTHR22957:SF333">
    <property type="entry name" value="TBC1 DOMAIN FAMILY MEMBER 25"/>
    <property type="match status" value="1"/>
</dbReference>
<evidence type="ECO:0000256" key="1">
    <source>
        <dbReference type="ARBA" id="ARBA00022468"/>
    </source>
</evidence>
<evidence type="ECO:0000313" key="4">
    <source>
        <dbReference type="Proteomes" id="UP000520463"/>
    </source>
</evidence>
<reference evidence="3 4" key="1">
    <citation type="submission" date="2019-09" db="EMBL/GenBank/DDBJ databases">
        <title>Bird 10,000 Genomes (B10K) Project - Family phase.</title>
        <authorList>
            <person name="Zhang G."/>
        </authorList>
    </citation>
    <scope>NUCLEOTIDE SEQUENCE [LARGE SCALE GENOMIC DNA]</scope>
    <source>
        <strain evidence="3">B10K-DU-001-43</strain>
        <tissue evidence="3">Muscle</tissue>
    </source>
</reference>
<protein>
    <submittedName>
        <fullName evidence="3">TBC25 protein</fullName>
    </submittedName>
</protein>
<feature type="domain" description="Rab-GAP TBC" evidence="2">
    <location>
        <begin position="1"/>
        <end position="121"/>
    </location>
</feature>
<dbReference type="PROSITE" id="PS50086">
    <property type="entry name" value="TBC_RABGAP"/>
    <property type="match status" value="1"/>
</dbReference>
<dbReference type="InterPro" id="IPR000195">
    <property type="entry name" value="Rab-GAP-TBC_dom"/>
</dbReference>
<comment type="caution">
    <text evidence="3">The sequence shown here is derived from an EMBL/GenBank/DDBJ whole genome shotgun (WGS) entry which is preliminary data.</text>
</comment>
<keyword evidence="4" id="KW-1185">Reference proteome</keyword>
<feature type="non-terminal residue" evidence="3">
    <location>
        <position position="121"/>
    </location>
</feature>
<accession>A0A7L0MYJ3</accession>
<name>A0A7L0MYJ3_9PASS</name>
<dbReference type="OrthoDB" id="10264062at2759"/>
<gene>
    <name evidence="3" type="primary">Tbc1d25</name>
    <name evidence="3" type="ORF">FORRUF_R14486</name>
</gene>
<dbReference type="PANTHER" id="PTHR22957">
    <property type="entry name" value="TBC1 DOMAIN FAMILY MEMBER GTPASE-ACTIVATING PROTEIN"/>
    <property type="match status" value="1"/>
</dbReference>
<dbReference type="Proteomes" id="UP000520463">
    <property type="component" value="Unassembled WGS sequence"/>
</dbReference>
<evidence type="ECO:0000259" key="2">
    <source>
        <dbReference type="PROSITE" id="PS50086"/>
    </source>
</evidence>
<dbReference type="GO" id="GO:1901096">
    <property type="term" value="P:regulation of autophagosome maturation"/>
    <property type="evidence" value="ECO:0007669"/>
    <property type="project" value="TreeGrafter"/>
</dbReference>
<dbReference type="InterPro" id="IPR035969">
    <property type="entry name" value="Rab-GAP_TBC_sf"/>
</dbReference>